<protein>
    <submittedName>
        <fullName evidence="2">Uncharacterized protein</fullName>
    </submittedName>
</protein>
<reference evidence="2" key="1">
    <citation type="submission" date="2015-10" db="EMBL/GenBank/DDBJ databases">
        <authorList>
            <person name="Gilbert D.G."/>
        </authorList>
    </citation>
    <scope>NUCLEOTIDE SEQUENCE</scope>
    <source>
        <strain evidence="2">Phyl III-seqv23</strain>
    </source>
</reference>
<gene>
    <name evidence="2" type="ORF">RUN39_v1_920003</name>
</gene>
<evidence type="ECO:0000313" key="2">
    <source>
        <dbReference type="EMBL" id="CUV14588.1"/>
    </source>
</evidence>
<proteinExistence type="predicted"/>
<feature type="region of interest" description="Disordered" evidence="1">
    <location>
        <begin position="98"/>
        <end position="141"/>
    </location>
</feature>
<dbReference type="EMBL" id="LN899819">
    <property type="protein sequence ID" value="CUV14588.1"/>
    <property type="molecule type" value="Genomic_DNA"/>
</dbReference>
<name>A0A0S4TX29_RALSL</name>
<feature type="compositionally biased region" description="Basic and acidic residues" evidence="1">
    <location>
        <begin position="107"/>
        <end position="124"/>
    </location>
</feature>
<organism evidence="2">
    <name type="scientific">Ralstonia solanacearum</name>
    <name type="common">Pseudomonas solanacearum</name>
    <dbReference type="NCBI Taxonomy" id="305"/>
    <lineage>
        <taxon>Bacteria</taxon>
        <taxon>Pseudomonadati</taxon>
        <taxon>Pseudomonadota</taxon>
        <taxon>Betaproteobacteria</taxon>
        <taxon>Burkholderiales</taxon>
        <taxon>Burkholderiaceae</taxon>
        <taxon>Ralstonia</taxon>
        <taxon>Ralstonia solanacearum species complex</taxon>
    </lineage>
</organism>
<evidence type="ECO:0000256" key="1">
    <source>
        <dbReference type="SAM" id="MobiDB-lite"/>
    </source>
</evidence>
<sequence length="252" mass="26655">MRRGAVTAGRLGRASRAEYAVDRAVCHGARPCGDPHVPAGARNGPCSAGGAPCRTALPPGRRPRQADLDPAVRSHAGVVGRGGRLPVRAARRRRRLRHRAGIAPRNRPADADHRGDIPRGDRPRLGRRRGRLGHRRTRRLAHRPAVRRRRIGGHADRARLLAPSGGAGAAAGLRGVCRRDGDRAGCAGTGLSDGLTDPPARSAGVKTPQIAITEQPAWPSSRLDSQALRSVPHSARPAAAVNIRALQPITST</sequence>
<feature type="compositionally biased region" description="Basic residues" evidence="1">
    <location>
        <begin position="125"/>
        <end position="141"/>
    </location>
</feature>
<dbReference type="AlphaFoldDB" id="A0A0S4TX29"/>
<accession>A0A0S4TX29</accession>